<dbReference type="InterPro" id="IPR050595">
    <property type="entry name" value="Bact_response_regulator"/>
</dbReference>
<dbReference type="InterPro" id="IPR001789">
    <property type="entry name" value="Sig_transdc_resp-reg_receiver"/>
</dbReference>
<evidence type="ECO:0000259" key="3">
    <source>
        <dbReference type="PROSITE" id="PS50110"/>
    </source>
</evidence>
<evidence type="ECO:0000256" key="2">
    <source>
        <dbReference type="PROSITE-ProRule" id="PRU00169"/>
    </source>
</evidence>
<dbReference type="SUPFAM" id="SSF52172">
    <property type="entry name" value="CheY-like"/>
    <property type="match status" value="1"/>
</dbReference>
<dbReference type="PANTHER" id="PTHR44591:SF23">
    <property type="entry name" value="CHEY SUBFAMILY"/>
    <property type="match status" value="1"/>
</dbReference>
<evidence type="ECO:0000256" key="1">
    <source>
        <dbReference type="ARBA" id="ARBA00022553"/>
    </source>
</evidence>
<dbReference type="SMART" id="SM00448">
    <property type="entry name" value="REC"/>
    <property type="match status" value="1"/>
</dbReference>
<comment type="caution">
    <text evidence="4">The sequence shown here is derived from an EMBL/GenBank/DDBJ whole genome shotgun (WGS) entry which is preliminary data.</text>
</comment>
<evidence type="ECO:0000313" key="4">
    <source>
        <dbReference type="EMBL" id="OQX51413.1"/>
    </source>
</evidence>
<feature type="modified residue" description="4-aspartylphosphate" evidence="2">
    <location>
        <position position="57"/>
    </location>
</feature>
<dbReference type="STRING" id="1968527.B5M47_00990"/>
<feature type="domain" description="Response regulatory" evidence="3">
    <location>
        <begin position="8"/>
        <end position="124"/>
    </location>
</feature>
<dbReference type="Proteomes" id="UP000192520">
    <property type="component" value="Unassembled WGS sequence"/>
</dbReference>
<keyword evidence="1 2" id="KW-0597">Phosphoprotein</keyword>
<organism evidence="4 5">
    <name type="scientific">candidate division CPR3 bacterium 4484_211</name>
    <dbReference type="NCBI Taxonomy" id="1968527"/>
    <lineage>
        <taxon>Bacteria</taxon>
        <taxon>Bacteria division CPR3</taxon>
    </lineage>
</organism>
<name>A0A1W9P0W4_UNCC3</name>
<gene>
    <name evidence="4" type="ORF">B5M47_00990</name>
</gene>
<protein>
    <recommendedName>
        <fullName evidence="3">Response regulatory domain-containing protein</fullName>
    </recommendedName>
</protein>
<reference evidence="5" key="1">
    <citation type="submission" date="2017-03" db="EMBL/GenBank/DDBJ databases">
        <title>Novel pathways for hydrocarbon cycling and metabolic interdependencies in hydrothermal sediment communities.</title>
        <authorList>
            <person name="Dombrowski N."/>
            <person name="Seitz K."/>
            <person name="Teske A."/>
            <person name="Baker B."/>
        </authorList>
    </citation>
    <scope>NUCLEOTIDE SEQUENCE [LARGE SCALE GENOMIC DNA]</scope>
</reference>
<dbReference type="PROSITE" id="PS50110">
    <property type="entry name" value="RESPONSE_REGULATORY"/>
    <property type="match status" value="1"/>
</dbReference>
<dbReference type="Pfam" id="PF00072">
    <property type="entry name" value="Response_reg"/>
    <property type="match status" value="1"/>
</dbReference>
<dbReference type="EMBL" id="MZGJ01000004">
    <property type="protein sequence ID" value="OQX51413.1"/>
    <property type="molecule type" value="Genomic_DNA"/>
</dbReference>
<dbReference type="PANTHER" id="PTHR44591">
    <property type="entry name" value="STRESS RESPONSE REGULATOR PROTEIN 1"/>
    <property type="match status" value="1"/>
</dbReference>
<dbReference type="AlphaFoldDB" id="A0A1W9P0W4"/>
<dbReference type="Gene3D" id="3.40.50.2300">
    <property type="match status" value="1"/>
</dbReference>
<proteinExistence type="predicted"/>
<dbReference type="CDD" id="cd17574">
    <property type="entry name" value="REC_OmpR"/>
    <property type="match status" value="1"/>
</dbReference>
<dbReference type="GO" id="GO:0000160">
    <property type="term" value="P:phosphorelay signal transduction system"/>
    <property type="evidence" value="ECO:0007669"/>
    <property type="project" value="InterPro"/>
</dbReference>
<accession>A0A1W9P0W4</accession>
<evidence type="ECO:0000313" key="5">
    <source>
        <dbReference type="Proteomes" id="UP000192520"/>
    </source>
</evidence>
<dbReference type="InterPro" id="IPR011006">
    <property type="entry name" value="CheY-like_superfamily"/>
</dbReference>
<sequence>MSKEQSRSILLIEDDLFIKELYERQLTKAGFEVESAEDGASGLVKSSEKKWSLILLDIMLPEVNGLDVLRTLKSKPETKDIPVILLTNLGQDSLIKEAFDVGAEAYLIKSAYTPKQIVEEVKEFFNKHDEKK</sequence>